<feature type="non-terminal residue" evidence="2">
    <location>
        <position position="77"/>
    </location>
</feature>
<accession>A0ABQ9VXH1</accession>
<protein>
    <submittedName>
        <fullName evidence="2">Uncharacterized protein</fullName>
    </submittedName>
</protein>
<comment type="caution">
    <text evidence="2">The sequence shown here is derived from an EMBL/GenBank/DDBJ whole genome shotgun (WGS) entry which is preliminary data.</text>
</comment>
<proteinExistence type="predicted"/>
<sequence>RQGLAAAAASGKAETSGFEEDKASRFLPPELGFLVTAPRAQPPPVNYLPSVPFFQTRNRLLQVLGIESGASSAPLDK</sequence>
<feature type="non-terminal residue" evidence="2">
    <location>
        <position position="1"/>
    </location>
</feature>
<evidence type="ECO:0000313" key="3">
    <source>
        <dbReference type="Proteomes" id="UP001266305"/>
    </source>
</evidence>
<gene>
    <name evidence="2" type="ORF">P7K49_007103</name>
</gene>
<reference evidence="2 3" key="1">
    <citation type="submission" date="2023-05" db="EMBL/GenBank/DDBJ databases">
        <title>B98-5 Cell Line De Novo Hybrid Assembly: An Optical Mapping Approach.</title>
        <authorList>
            <person name="Kananen K."/>
            <person name="Auerbach J.A."/>
            <person name="Kautto E."/>
            <person name="Blachly J.S."/>
        </authorList>
    </citation>
    <scope>NUCLEOTIDE SEQUENCE [LARGE SCALE GENOMIC DNA]</scope>
    <source>
        <strain evidence="2">B95-8</strain>
        <tissue evidence="2">Cell line</tissue>
    </source>
</reference>
<dbReference type="Proteomes" id="UP001266305">
    <property type="component" value="Unassembled WGS sequence"/>
</dbReference>
<dbReference type="EMBL" id="JASSZA010000004">
    <property type="protein sequence ID" value="KAK2112837.1"/>
    <property type="molecule type" value="Genomic_DNA"/>
</dbReference>
<organism evidence="2 3">
    <name type="scientific">Saguinus oedipus</name>
    <name type="common">Cotton-top tamarin</name>
    <name type="synonym">Oedipomidas oedipus</name>
    <dbReference type="NCBI Taxonomy" id="9490"/>
    <lineage>
        <taxon>Eukaryota</taxon>
        <taxon>Metazoa</taxon>
        <taxon>Chordata</taxon>
        <taxon>Craniata</taxon>
        <taxon>Vertebrata</taxon>
        <taxon>Euteleostomi</taxon>
        <taxon>Mammalia</taxon>
        <taxon>Eutheria</taxon>
        <taxon>Euarchontoglires</taxon>
        <taxon>Primates</taxon>
        <taxon>Haplorrhini</taxon>
        <taxon>Platyrrhini</taxon>
        <taxon>Cebidae</taxon>
        <taxon>Callitrichinae</taxon>
        <taxon>Saguinus</taxon>
    </lineage>
</organism>
<name>A0ABQ9VXH1_SAGOE</name>
<evidence type="ECO:0000256" key="1">
    <source>
        <dbReference type="SAM" id="MobiDB-lite"/>
    </source>
</evidence>
<feature type="region of interest" description="Disordered" evidence="1">
    <location>
        <begin position="1"/>
        <end position="21"/>
    </location>
</feature>
<evidence type="ECO:0000313" key="2">
    <source>
        <dbReference type="EMBL" id="KAK2112837.1"/>
    </source>
</evidence>
<keyword evidence="3" id="KW-1185">Reference proteome</keyword>